<dbReference type="RefSeq" id="WP_089865487.1">
    <property type="nucleotide sequence ID" value="NZ_CP173238.1"/>
</dbReference>
<sequence>MINDYIMAFLVGGAICVIAQILINKTNFTPARILVTFVTIGVILGALNIYDVVVDIGKAGATVPLPGFGFNLAKSTIKEVNEKGFIGIFTGGMKGSAGGITAAIVFGYLMAVIFNPKTKE</sequence>
<keyword evidence="1" id="KW-1133">Transmembrane helix</keyword>
<organism evidence="2 5">
    <name type="scientific">Clostridium cochlearium</name>
    <dbReference type="NCBI Taxonomy" id="1494"/>
    <lineage>
        <taxon>Bacteria</taxon>
        <taxon>Bacillati</taxon>
        <taxon>Bacillota</taxon>
        <taxon>Clostridia</taxon>
        <taxon>Eubacteriales</taxon>
        <taxon>Clostridiaceae</taxon>
        <taxon>Clostridium</taxon>
    </lineage>
</organism>
<dbReference type="NCBIfam" id="TIGR02839">
    <property type="entry name" value="spore_V_AE"/>
    <property type="match status" value="1"/>
</dbReference>
<evidence type="ECO:0000313" key="4">
    <source>
        <dbReference type="Proteomes" id="UP000198811"/>
    </source>
</evidence>
<gene>
    <name evidence="2" type="primary">spoVAE</name>
    <name evidence="2" type="ORF">HMJ28_07770</name>
    <name evidence="3" type="ORF">SAMN05216497_10833</name>
</gene>
<feature type="transmembrane region" description="Helical" evidence="1">
    <location>
        <begin position="6"/>
        <end position="24"/>
    </location>
</feature>
<protein>
    <submittedName>
        <fullName evidence="2">Stage V sporulation protein AE</fullName>
    </submittedName>
</protein>
<dbReference type="Pfam" id="PF03862">
    <property type="entry name" value="SpoVAC_SpoVAEB"/>
    <property type="match status" value="1"/>
</dbReference>
<dbReference type="InterPro" id="IPR005562">
    <property type="entry name" value="SpoVA"/>
</dbReference>
<keyword evidence="4" id="KW-1185">Reference proteome</keyword>
<evidence type="ECO:0000313" key="2">
    <source>
        <dbReference type="EMBL" id="NOH16279.1"/>
    </source>
</evidence>
<evidence type="ECO:0000313" key="5">
    <source>
        <dbReference type="Proteomes" id="UP000528432"/>
    </source>
</evidence>
<dbReference type="PANTHER" id="PTHR38450:SF2">
    <property type="entry name" value="STAGE V SPORULATION PROTEIN AEB"/>
    <property type="match status" value="1"/>
</dbReference>
<dbReference type="PANTHER" id="PTHR38450">
    <property type="entry name" value="STAGE V SPORULATION PROTEIN AC-RELATED"/>
    <property type="match status" value="1"/>
</dbReference>
<dbReference type="EMBL" id="FNGL01000008">
    <property type="protein sequence ID" value="SDL12878.1"/>
    <property type="molecule type" value="Genomic_DNA"/>
</dbReference>
<dbReference type="GeneID" id="70577796"/>
<evidence type="ECO:0000313" key="3">
    <source>
        <dbReference type="EMBL" id="SDL12878.1"/>
    </source>
</evidence>
<dbReference type="EMBL" id="JABFIF010000014">
    <property type="protein sequence ID" value="NOH16279.1"/>
    <property type="molecule type" value="Genomic_DNA"/>
</dbReference>
<dbReference type="Proteomes" id="UP000528432">
    <property type="component" value="Unassembled WGS sequence"/>
</dbReference>
<reference evidence="3 4" key="1">
    <citation type="submission" date="2016-10" db="EMBL/GenBank/DDBJ databases">
        <authorList>
            <person name="Varghese N."/>
            <person name="Submissions S."/>
        </authorList>
    </citation>
    <scope>NUCLEOTIDE SEQUENCE [LARGE SCALE GENOMIC DNA]</scope>
    <source>
        <strain evidence="3 4">NLAE-zl-C224</strain>
    </source>
</reference>
<name>A0A240AR93_CLOCO</name>
<dbReference type="STRING" id="1494.SAMN05216497_10833"/>
<feature type="transmembrane region" description="Helical" evidence="1">
    <location>
        <begin position="31"/>
        <end position="50"/>
    </location>
</feature>
<dbReference type="Proteomes" id="UP000198811">
    <property type="component" value="Unassembled WGS sequence"/>
</dbReference>
<reference evidence="2 5" key="2">
    <citation type="submission" date="2020-05" db="EMBL/GenBank/DDBJ databases">
        <title>Draft genome sequence of Clostridium cochlearium strain AGROS13 isolated from a sheep dairy farm in New Zealand.</title>
        <authorList>
            <person name="Gupta T.B."/>
            <person name="Jauregui R."/>
            <person name="Risson A.N."/>
            <person name="Brightwell G."/>
            <person name="Maclean P."/>
        </authorList>
    </citation>
    <scope>NUCLEOTIDE SEQUENCE [LARGE SCALE GENOMIC DNA]</scope>
    <source>
        <strain evidence="2 5">AGROS13</strain>
    </source>
</reference>
<comment type="caution">
    <text evidence="2">The sequence shown here is derived from an EMBL/GenBank/DDBJ whole genome shotgun (WGS) entry which is preliminary data.</text>
</comment>
<dbReference type="InterPro" id="IPR014204">
    <property type="entry name" value="Spore_V_AE"/>
</dbReference>
<evidence type="ECO:0000256" key="1">
    <source>
        <dbReference type="SAM" id="Phobius"/>
    </source>
</evidence>
<feature type="transmembrane region" description="Helical" evidence="1">
    <location>
        <begin position="95"/>
        <end position="114"/>
    </location>
</feature>
<accession>A0A240AR93</accession>
<dbReference type="AlphaFoldDB" id="A0A240AR93"/>
<keyword evidence="1" id="KW-0812">Transmembrane</keyword>
<proteinExistence type="predicted"/>
<keyword evidence="1" id="KW-0472">Membrane</keyword>
<dbReference type="OrthoDB" id="9797988at2"/>